<comment type="caution">
    <text evidence="2">The sequence shown here is derived from an EMBL/GenBank/DDBJ whole genome shotgun (WGS) entry which is preliminary data.</text>
</comment>
<gene>
    <name evidence="2" type="ORF">BCM02_106338</name>
</gene>
<dbReference type="RefSeq" id="WP_187434277.1">
    <property type="nucleotide sequence ID" value="NZ_VNHS01000006.1"/>
</dbReference>
<reference evidence="2 3" key="1">
    <citation type="submission" date="2019-07" db="EMBL/GenBank/DDBJ databases">
        <title>Genomic Encyclopedia of Type Strains, Phase III (KMG-III): the genomes of soil and plant-associated and newly described type strains.</title>
        <authorList>
            <person name="Whitman W."/>
        </authorList>
    </citation>
    <scope>NUCLEOTIDE SEQUENCE [LARGE SCALE GENOMIC DNA]</scope>
    <source>
        <strain evidence="2 3">BL24</strain>
    </source>
</reference>
<name>A0A5S5C414_9BACL</name>
<protein>
    <submittedName>
        <fullName evidence="2">Uncharacterized protein</fullName>
    </submittedName>
</protein>
<organism evidence="2 3">
    <name type="scientific">Paenibacillus methanolicus</name>
    <dbReference type="NCBI Taxonomy" id="582686"/>
    <lineage>
        <taxon>Bacteria</taxon>
        <taxon>Bacillati</taxon>
        <taxon>Bacillota</taxon>
        <taxon>Bacilli</taxon>
        <taxon>Bacillales</taxon>
        <taxon>Paenibacillaceae</taxon>
        <taxon>Paenibacillus</taxon>
    </lineage>
</organism>
<dbReference type="EMBL" id="VNHS01000006">
    <property type="protein sequence ID" value="TYP74057.1"/>
    <property type="molecule type" value="Genomic_DNA"/>
</dbReference>
<keyword evidence="3" id="KW-1185">Reference proteome</keyword>
<feature type="region of interest" description="Disordered" evidence="1">
    <location>
        <begin position="1"/>
        <end position="49"/>
    </location>
</feature>
<evidence type="ECO:0000256" key="1">
    <source>
        <dbReference type="SAM" id="MobiDB-lite"/>
    </source>
</evidence>
<dbReference type="Proteomes" id="UP000323257">
    <property type="component" value="Unassembled WGS sequence"/>
</dbReference>
<evidence type="ECO:0000313" key="3">
    <source>
        <dbReference type="Proteomes" id="UP000323257"/>
    </source>
</evidence>
<feature type="compositionally biased region" description="Acidic residues" evidence="1">
    <location>
        <begin position="22"/>
        <end position="32"/>
    </location>
</feature>
<sequence length="49" mass="5477">MTDHNNLKPDDQEQAGSSQEAELNDLPEELDETERQQVQGGGRRRGPLS</sequence>
<evidence type="ECO:0000313" key="2">
    <source>
        <dbReference type="EMBL" id="TYP74057.1"/>
    </source>
</evidence>
<feature type="compositionally biased region" description="Basic and acidic residues" evidence="1">
    <location>
        <begin position="1"/>
        <end position="11"/>
    </location>
</feature>
<dbReference type="AlphaFoldDB" id="A0A5S5C414"/>
<accession>A0A5S5C414</accession>
<proteinExistence type="predicted"/>